<dbReference type="Gene3D" id="1.10.10.10">
    <property type="entry name" value="Winged helix-like DNA-binding domain superfamily/Winged helix DNA-binding domain"/>
    <property type="match status" value="1"/>
</dbReference>
<organism evidence="5 6">
    <name type="scientific">Vagococcus intermedius</name>
    <dbReference type="NCBI Taxonomy" id="2991418"/>
    <lineage>
        <taxon>Bacteria</taxon>
        <taxon>Bacillati</taxon>
        <taxon>Bacillota</taxon>
        <taxon>Bacilli</taxon>
        <taxon>Lactobacillales</taxon>
        <taxon>Enterococcaceae</taxon>
        <taxon>Vagococcus</taxon>
    </lineage>
</organism>
<sequence length="250" mass="27739">MLTEERQKYILEQLSHQKIIKTQTLVTKLDASESTIRRDLQEMEAAGLLKRIHGGAKQLMKLDTEPDMLEKSSKNLHEKQIIAKYASDLVKNGDFIYLDAGTSTYEMIPFLKGKEIHVITNSVYHANALVNLSIPTMIIGGTIRLKTKAVINAFSVQQLELLRFDKAFLGINGVDANAGLTTPDPDEAIMKSTAIQQSEQLIVLADASKFNKVSFAKVAEIDAGLILTNSLPEEDHAIYTQLTTIKELVL</sequence>
<evidence type="ECO:0000313" key="6">
    <source>
        <dbReference type="Proteomes" id="UP001179647"/>
    </source>
</evidence>
<dbReference type="InterPro" id="IPR014036">
    <property type="entry name" value="DeoR-like_C"/>
</dbReference>
<dbReference type="GO" id="GO:0003677">
    <property type="term" value="F:DNA binding"/>
    <property type="evidence" value="ECO:0007669"/>
    <property type="project" value="UniProtKB-KW"/>
</dbReference>
<dbReference type="InterPro" id="IPR018356">
    <property type="entry name" value="Tscrpt_reg_HTH_DeoR_CS"/>
</dbReference>
<dbReference type="PRINTS" id="PR00037">
    <property type="entry name" value="HTHLACR"/>
</dbReference>
<dbReference type="PROSITE" id="PS51000">
    <property type="entry name" value="HTH_DEOR_2"/>
    <property type="match status" value="1"/>
</dbReference>
<dbReference type="SUPFAM" id="SSF46785">
    <property type="entry name" value="Winged helix' DNA-binding domain"/>
    <property type="match status" value="1"/>
</dbReference>
<dbReference type="RefSeq" id="WP_275468626.1">
    <property type="nucleotide sequence ID" value="NZ_CP110232.1"/>
</dbReference>
<keyword evidence="6" id="KW-1185">Reference proteome</keyword>
<dbReference type="SMART" id="SM01134">
    <property type="entry name" value="DeoRC"/>
    <property type="match status" value="1"/>
</dbReference>
<dbReference type="AlphaFoldDB" id="A0AAF0I585"/>
<keyword evidence="1" id="KW-0805">Transcription regulation</keyword>
<feature type="domain" description="HTH deoR-type" evidence="4">
    <location>
        <begin position="3"/>
        <end position="58"/>
    </location>
</feature>
<dbReference type="InterPro" id="IPR036390">
    <property type="entry name" value="WH_DNA-bd_sf"/>
</dbReference>
<dbReference type="PROSITE" id="PS00894">
    <property type="entry name" value="HTH_DEOR_1"/>
    <property type="match status" value="1"/>
</dbReference>
<evidence type="ECO:0000313" key="5">
    <source>
        <dbReference type="EMBL" id="WEG72823.1"/>
    </source>
</evidence>
<dbReference type="SMART" id="SM00420">
    <property type="entry name" value="HTH_DEOR"/>
    <property type="match status" value="1"/>
</dbReference>
<dbReference type="GO" id="GO:0003700">
    <property type="term" value="F:DNA-binding transcription factor activity"/>
    <property type="evidence" value="ECO:0007669"/>
    <property type="project" value="InterPro"/>
</dbReference>
<evidence type="ECO:0000256" key="1">
    <source>
        <dbReference type="ARBA" id="ARBA00023015"/>
    </source>
</evidence>
<dbReference type="KEGG" id="vie:OL234_07500"/>
<dbReference type="InterPro" id="IPR001034">
    <property type="entry name" value="DeoR_HTH"/>
</dbReference>
<name>A0AAF0I585_9ENTE</name>
<proteinExistence type="predicted"/>
<dbReference type="Pfam" id="PF08220">
    <property type="entry name" value="HTH_DeoR"/>
    <property type="match status" value="1"/>
</dbReference>
<dbReference type="InterPro" id="IPR050313">
    <property type="entry name" value="Carb_Metab_HTH_regulators"/>
</dbReference>
<evidence type="ECO:0000256" key="3">
    <source>
        <dbReference type="ARBA" id="ARBA00023163"/>
    </source>
</evidence>
<keyword evidence="3" id="KW-0804">Transcription</keyword>
<reference evidence="5" key="1">
    <citation type="submission" date="2022-10" db="EMBL/GenBank/DDBJ databases">
        <title>Vagococcus sp. isolated from poultry meat.</title>
        <authorList>
            <person name="Johansson P."/>
            <person name="Bjorkroth J."/>
        </authorList>
    </citation>
    <scope>NUCLEOTIDE SEQUENCE</scope>
    <source>
        <strain evidence="5">STAA11</strain>
    </source>
</reference>
<accession>A0AAF0I585</accession>
<dbReference type="Pfam" id="PF00455">
    <property type="entry name" value="DeoRC"/>
    <property type="match status" value="1"/>
</dbReference>
<dbReference type="Gene3D" id="3.40.50.1360">
    <property type="match status" value="1"/>
</dbReference>
<keyword evidence="2 5" id="KW-0238">DNA-binding</keyword>
<dbReference type="InterPro" id="IPR037171">
    <property type="entry name" value="NagB/RpiA_transferase-like"/>
</dbReference>
<gene>
    <name evidence="5" type="ORF">OL234_07500</name>
</gene>
<dbReference type="PANTHER" id="PTHR30363:SF56">
    <property type="entry name" value="TRANSCRIPTIONAL REGULATOR, DEOR FAMILY"/>
    <property type="match status" value="1"/>
</dbReference>
<dbReference type="InterPro" id="IPR036388">
    <property type="entry name" value="WH-like_DNA-bd_sf"/>
</dbReference>
<protein>
    <submittedName>
        <fullName evidence="5">DeoR/GlpR family DNA-binding transcription regulator</fullName>
    </submittedName>
</protein>
<dbReference type="SUPFAM" id="SSF100950">
    <property type="entry name" value="NagB/RpiA/CoA transferase-like"/>
    <property type="match status" value="1"/>
</dbReference>
<evidence type="ECO:0000259" key="4">
    <source>
        <dbReference type="PROSITE" id="PS51000"/>
    </source>
</evidence>
<dbReference type="Proteomes" id="UP001179647">
    <property type="component" value="Chromosome"/>
</dbReference>
<dbReference type="PANTHER" id="PTHR30363">
    <property type="entry name" value="HTH-TYPE TRANSCRIPTIONAL REGULATOR SRLR-RELATED"/>
    <property type="match status" value="1"/>
</dbReference>
<dbReference type="EMBL" id="CP110232">
    <property type="protein sequence ID" value="WEG72823.1"/>
    <property type="molecule type" value="Genomic_DNA"/>
</dbReference>
<evidence type="ECO:0000256" key="2">
    <source>
        <dbReference type="ARBA" id="ARBA00023125"/>
    </source>
</evidence>